<evidence type="ECO:0000256" key="2">
    <source>
        <dbReference type="ARBA" id="ARBA00022729"/>
    </source>
</evidence>
<comment type="similarity">
    <text evidence="1">Belongs to the TrbG/VirB9 family.</text>
</comment>
<accession>A0A5C4XPX8</accession>
<dbReference type="InterPro" id="IPR033645">
    <property type="entry name" value="VirB9/CagX/TrbG_C"/>
</dbReference>
<proteinExistence type="inferred from homology"/>
<reference evidence="4 5" key="1">
    <citation type="submission" date="2019-06" db="EMBL/GenBank/DDBJ databases">
        <title>The draft genome of Rhizobium smilacinae PTYR-5.</title>
        <authorList>
            <person name="Liu L."/>
            <person name="Li L."/>
            <person name="Zhang X."/>
        </authorList>
    </citation>
    <scope>NUCLEOTIDE SEQUENCE [LARGE SCALE GENOMIC DNA]</scope>
    <source>
        <strain evidence="4 5">PTYR-5</strain>
    </source>
</reference>
<dbReference type="Pfam" id="PF03524">
    <property type="entry name" value="CagX"/>
    <property type="match status" value="1"/>
</dbReference>
<keyword evidence="5" id="KW-1185">Reference proteome</keyword>
<keyword evidence="2 3" id="KW-0732">Signal</keyword>
<dbReference type="AlphaFoldDB" id="A0A5C4XPX8"/>
<evidence type="ECO:0000256" key="3">
    <source>
        <dbReference type="SAM" id="SignalP"/>
    </source>
</evidence>
<evidence type="ECO:0000313" key="4">
    <source>
        <dbReference type="EMBL" id="TNM65309.1"/>
    </source>
</evidence>
<organism evidence="4 5">
    <name type="scientific">Aliirhizobium smilacinae</name>
    <dbReference type="NCBI Taxonomy" id="1395944"/>
    <lineage>
        <taxon>Bacteria</taxon>
        <taxon>Pseudomonadati</taxon>
        <taxon>Pseudomonadota</taxon>
        <taxon>Alphaproteobacteria</taxon>
        <taxon>Hyphomicrobiales</taxon>
        <taxon>Rhizobiaceae</taxon>
        <taxon>Aliirhizobium</taxon>
    </lineage>
</organism>
<feature type="signal peptide" evidence="3">
    <location>
        <begin position="1"/>
        <end position="20"/>
    </location>
</feature>
<dbReference type="Proteomes" id="UP000311605">
    <property type="component" value="Unassembled WGS sequence"/>
</dbReference>
<dbReference type="InterPro" id="IPR038161">
    <property type="entry name" value="VirB9/CagX/TrbG_C_sf"/>
</dbReference>
<dbReference type="OrthoDB" id="7390264at2"/>
<dbReference type="InterPro" id="IPR010258">
    <property type="entry name" value="Conjugal_tfr_TrbG/VirB9/CagX"/>
</dbReference>
<sequence>MRYARLIFLIAVSLPLHVSASQTPQPGRLDQRVTSVVYQANNVVKLSATYGISTMIVFDDDETFETISLGDTESWQVAPTERGNILFVKPIARDVATNMSVVTTKRIYFLELTDHAPKDEKQIFGVRFVYPDKAINFGLKQEAERRAAFPNLFGIDKAKVNSSYSSSGDPDLRPSMMFDDGKKTFLRFEGKVPAIFAVTSGDKETLRNFRKEGAYVVLDGVERQYTLRDGDRWVCVFNLKSRFNEAFLQDKSGTGEGAPIRGGVTP</sequence>
<dbReference type="RefSeq" id="WP_139672783.1">
    <property type="nucleotide sequence ID" value="NZ_VDMN01000001.1"/>
</dbReference>
<evidence type="ECO:0000256" key="1">
    <source>
        <dbReference type="ARBA" id="ARBA00006135"/>
    </source>
</evidence>
<feature type="chain" id="PRO_5022925744" evidence="3">
    <location>
        <begin position="21"/>
        <end position="266"/>
    </location>
</feature>
<comment type="caution">
    <text evidence="4">The sequence shown here is derived from an EMBL/GenBank/DDBJ whole genome shotgun (WGS) entry which is preliminary data.</text>
</comment>
<dbReference type="CDD" id="cd06911">
    <property type="entry name" value="VirB9_CagX_TrbG"/>
    <property type="match status" value="1"/>
</dbReference>
<dbReference type="Gene3D" id="2.60.40.2500">
    <property type="match status" value="1"/>
</dbReference>
<dbReference type="EMBL" id="VDMN01000001">
    <property type="protein sequence ID" value="TNM65309.1"/>
    <property type="molecule type" value="Genomic_DNA"/>
</dbReference>
<gene>
    <name evidence="4" type="ORF">FHP24_03260</name>
</gene>
<protein>
    <submittedName>
        <fullName evidence="4">Conjugal transfer protein TrbG</fullName>
    </submittedName>
</protein>
<evidence type="ECO:0000313" key="5">
    <source>
        <dbReference type="Proteomes" id="UP000311605"/>
    </source>
</evidence>
<name>A0A5C4XPX8_9HYPH</name>